<accession>A0AC60PNG1</accession>
<proteinExistence type="predicted"/>
<reference evidence="1 2" key="1">
    <citation type="journal article" date="2020" name="Cell">
        <title>Large-Scale Comparative Analyses of Tick Genomes Elucidate Their Genetic Diversity and Vector Capacities.</title>
        <authorList>
            <consortium name="Tick Genome and Microbiome Consortium (TIGMIC)"/>
            <person name="Jia N."/>
            <person name="Wang J."/>
            <person name="Shi W."/>
            <person name="Du L."/>
            <person name="Sun Y."/>
            <person name="Zhan W."/>
            <person name="Jiang J.F."/>
            <person name="Wang Q."/>
            <person name="Zhang B."/>
            <person name="Ji P."/>
            <person name="Bell-Sakyi L."/>
            <person name="Cui X.M."/>
            <person name="Yuan T.T."/>
            <person name="Jiang B.G."/>
            <person name="Yang W.F."/>
            <person name="Lam T.T."/>
            <person name="Chang Q.C."/>
            <person name="Ding S.J."/>
            <person name="Wang X.J."/>
            <person name="Zhu J.G."/>
            <person name="Ruan X.D."/>
            <person name="Zhao L."/>
            <person name="Wei J.T."/>
            <person name="Ye R.Z."/>
            <person name="Que T.C."/>
            <person name="Du C.H."/>
            <person name="Zhou Y.H."/>
            <person name="Cheng J.X."/>
            <person name="Dai P.F."/>
            <person name="Guo W.B."/>
            <person name="Han X.H."/>
            <person name="Huang E.J."/>
            <person name="Li L.F."/>
            <person name="Wei W."/>
            <person name="Gao Y.C."/>
            <person name="Liu J.Z."/>
            <person name="Shao H.Z."/>
            <person name="Wang X."/>
            <person name="Wang C.C."/>
            <person name="Yang T.C."/>
            <person name="Huo Q.B."/>
            <person name="Li W."/>
            <person name="Chen H.Y."/>
            <person name="Chen S.E."/>
            <person name="Zhou L.G."/>
            <person name="Ni X.B."/>
            <person name="Tian J.H."/>
            <person name="Sheng Y."/>
            <person name="Liu T."/>
            <person name="Pan Y.S."/>
            <person name="Xia L.Y."/>
            <person name="Li J."/>
            <person name="Zhao F."/>
            <person name="Cao W.C."/>
        </authorList>
    </citation>
    <scope>NUCLEOTIDE SEQUENCE [LARGE SCALE GENOMIC DNA]</scope>
    <source>
        <strain evidence="1">Iper-2018</strain>
    </source>
</reference>
<evidence type="ECO:0000313" key="2">
    <source>
        <dbReference type="Proteomes" id="UP000805193"/>
    </source>
</evidence>
<protein>
    <submittedName>
        <fullName evidence="1">Uncharacterized protein</fullName>
    </submittedName>
</protein>
<dbReference type="Proteomes" id="UP000805193">
    <property type="component" value="Unassembled WGS sequence"/>
</dbReference>
<sequence length="459" mass="50987">MDSLAYKVAFSNSLRTFMAPHCDIRQCGDAGKSGTERASESEPALQQPASFHGPPVLDGRHLQGSHQGPGQQPYNYWRSRQDVDVVGDFEVIDCHQEDDACCCYGAPVVAPPSTGGDNGPGRRQEHRASRVTLLTTVLAAYSQLSSSQHRSTVPRSSTVDTSRVPIEVRDNNLTTTDPSTKKKKKISWTDDTAPDGTRVIVFATVESLGHLLQSPTVLCDGTFKTVPRQFYQLYTFHGVKVIGGSTVTLPLVYSLLSSKTETAYLHLFNKTGIQTLYVNDATFASSVRQLCALSFLPSHRIRRGYEEIKPSFPAQAAALHKWFEKNYVVGKPRTLPNGLVVRAPPKFPPDLWSVHPLMNQGQPRGNNSVESWHARFLKVVGRAHPGIWKFLVCMAAEHKATEDKLERMLRSQEPPRQKKTTKKKERKDRSSVPKSTQHERTGFSQSDCSPSQALKSVHL</sequence>
<evidence type="ECO:0000313" key="1">
    <source>
        <dbReference type="EMBL" id="KAG0422543.1"/>
    </source>
</evidence>
<organism evidence="1 2">
    <name type="scientific">Ixodes persulcatus</name>
    <name type="common">Taiga tick</name>
    <dbReference type="NCBI Taxonomy" id="34615"/>
    <lineage>
        <taxon>Eukaryota</taxon>
        <taxon>Metazoa</taxon>
        <taxon>Ecdysozoa</taxon>
        <taxon>Arthropoda</taxon>
        <taxon>Chelicerata</taxon>
        <taxon>Arachnida</taxon>
        <taxon>Acari</taxon>
        <taxon>Parasitiformes</taxon>
        <taxon>Ixodida</taxon>
        <taxon>Ixodoidea</taxon>
        <taxon>Ixodidae</taxon>
        <taxon>Ixodinae</taxon>
        <taxon>Ixodes</taxon>
    </lineage>
</organism>
<name>A0AC60PNG1_IXOPE</name>
<dbReference type="EMBL" id="JABSTQ010010211">
    <property type="protein sequence ID" value="KAG0422543.1"/>
    <property type="molecule type" value="Genomic_DNA"/>
</dbReference>
<gene>
    <name evidence="1" type="ORF">HPB47_001630</name>
</gene>
<comment type="caution">
    <text evidence="1">The sequence shown here is derived from an EMBL/GenBank/DDBJ whole genome shotgun (WGS) entry which is preliminary data.</text>
</comment>
<keyword evidence="2" id="KW-1185">Reference proteome</keyword>